<proteinExistence type="predicted"/>
<reference evidence="2 3" key="1">
    <citation type="journal article" date="2016" name="Proc. Natl. Acad. Sci. U.S.A.">
        <title>Comparative genomics of biotechnologically important yeasts.</title>
        <authorList>
            <person name="Riley R."/>
            <person name="Haridas S."/>
            <person name="Wolfe K.H."/>
            <person name="Lopes M.R."/>
            <person name="Hittinger C.T."/>
            <person name="Goeker M."/>
            <person name="Salamov A.A."/>
            <person name="Wisecaver J.H."/>
            <person name="Long T.M."/>
            <person name="Calvey C.H."/>
            <person name="Aerts A.L."/>
            <person name="Barry K.W."/>
            <person name="Choi C."/>
            <person name="Clum A."/>
            <person name="Coughlan A.Y."/>
            <person name="Deshpande S."/>
            <person name="Douglass A.P."/>
            <person name="Hanson S.J."/>
            <person name="Klenk H.-P."/>
            <person name="LaButti K.M."/>
            <person name="Lapidus A."/>
            <person name="Lindquist E.A."/>
            <person name="Lipzen A.M."/>
            <person name="Meier-Kolthoff J.P."/>
            <person name="Ohm R.A."/>
            <person name="Otillar R.P."/>
            <person name="Pangilinan J.L."/>
            <person name="Peng Y."/>
            <person name="Rokas A."/>
            <person name="Rosa C.A."/>
            <person name="Scheuner C."/>
            <person name="Sibirny A.A."/>
            <person name="Slot J.C."/>
            <person name="Stielow J.B."/>
            <person name="Sun H."/>
            <person name="Kurtzman C.P."/>
            <person name="Blackwell M."/>
            <person name="Grigoriev I.V."/>
            <person name="Jeffries T.W."/>
        </authorList>
    </citation>
    <scope>NUCLEOTIDE SEQUENCE [LARGE SCALE GENOMIC DNA]</scope>
    <source>
        <strain evidence="3">ATCC 58044 / CBS 1984 / NCYC 433 / NRRL Y-366-8</strain>
    </source>
</reference>
<keyword evidence="1" id="KW-1133">Transmembrane helix</keyword>
<gene>
    <name evidence="2" type="ORF">WICANDRAFT_61948</name>
</gene>
<evidence type="ECO:0000256" key="1">
    <source>
        <dbReference type="SAM" id="Phobius"/>
    </source>
</evidence>
<organism evidence="2 3">
    <name type="scientific">Wickerhamomyces anomalus (strain ATCC 58044 / CBS 1984 / NCYC 433 / NRRL Y-366-8)</name>
    <name type="common">Yeast</name>
    <name type="synonym">Hansenula anomala</name>
    <dbReference type="NCBI Taxonomy" id="683960"/>
    <lineage>
        <taxon>Eukaryota</taxon>
        <taxon>Fungi</taxon>
        <taxon>Dikarya</taxon>
        <taxon>Ascomycota</taxon>
        <taxon>Saccharomycotina</taxon>
        <taxon>Saccharomycetes</taxon>
        <taxon>Phaffomycetales</taxon>
        <taxon>Wickerhamomycetaceae</taxon>
        <taxon>Wickerhamomyces</taxon>
    </lineage>
</organism>
<keyword evidence="1" id="KW-0812">Transmembrane</keyword>
<name>A0A1E3P7I5_WICAA</name>
<protein>
    <submittedName>
        <fullName evidence="2">Uncharacterized protein</fullName>
    </submittedName>
</protein>
<accession>A0A1E3P7I5</accession>
<dbReference type="EMBL" id="KV454209">
    <property type="protein sequence ID" value="ODQ61391.1"/>
    <property type="molecule type" value="Genomic_DNA"/>
</dbReference>
<dbReference type="Proteomes" id="UP000094112">
    <property type="component" value="Unassembled WGS sequence"/>
</dbReference>
<dbReference type="AlphaFoldDB" id="A0A1E3P7I5"/>
<evidence type="ECO:0000313" key="2">
    <source>
        <dbReference type="EMBL" id="ODQ61391.1"/>
    </source>
</evidence>
<keyword evidence="1" id="KW-0472">Membrane</keyword>
<feature type="transmembrane region" description="Helical" evidence="1">
    <location>
        <begin position="6"/>
        <end position="21"/>
    </location>
</feature>
<dbReference type="RefSeq" id="XP_019040598.1">
    <property type="nucleotide sequence ID" value="XM_019183282.1"/>
</dbReference>
<evidence type="ECO:0000313" key="3">
    <source>
        <dbReference type="Proteomes" id="UP000094112"/>
    </source>
</evidence>
<sequence>MPLAGAVTLVVGQGLLFWYLLKLTRNAKSSSVSFSRDHKGYYDPIDVNVTKELFFTNNPGRVFENTPEKLVKGGVMFRESTILSQDSTIDVDDEVDNAVAPSNSDYLNVIEDSDEEIFNDEVSFRSDESTLVDTDIEDSWIAT</sequence>
<keyword evidence="3" id="KW-1185">Reference proteome</keyword>
<dbReference type="GeneID" id="30200528"/>